<comment type="caution">
    <text evidence="1">The sequence shown here is derived from an EMBL/GenBank/DDBJ whole genome shotgun (WGS) entry which is preliminary data.</text>
</comment>
<dbReference type="AlphaFoldDB" id="A0AAJ0MJC2"/>
<sequence length="92" mass="10289">MLLLLLPTLVWGAITIRQLPNYCIYNASLLHFVPMPVLFGFFVPQRPRPSPGRRAVELQGLQVGSRTTVLKHKSVTSIAHTIRRNGLLDGKT</sequence>
<dbReference type="EMBL" id="JAUIQD010000001">
    <property type="protein sequence ID" value="KAK3362611.1"/>
    <property type="molecule type" value="Genomic_DNA"/>
</dbReference>
<gene>
    <name evidence="1" type="ORF">B0T25DRAFT_10223</name>
</gene>
<reference evidence="1" key="1">
    <citation type="journal article" date="2023" name="Mol. Phylogenet. Evol.">
        <title>Genome-scale phylogeny and comparative genomics of the fungal order Sordariales.</title>
        <authorList>
            <person name="Hensen N."/>
            <person name="Bonometti L."/>
            <person name="Westerberg I."/>
            <person name="Brannstrom I.O."/>
            <person name="Guillou S."/>
            <person name="Cros-Aarteil S."/>
            <person name="Calhoun S."/>
            <person name="Haridas S."/>
            <person name="Kuo A."/>
            <person name="Mondo S."/>
            <person name="Pangilinan J."/>
            <person name="Riley R."/>
            <person name="LaButti K."/>
            <person name="Andreopoulos B."/>
            <person name="Lipzen A."/>
            <person name="Chen C."/>
            <person name="Yan M."/>
            <person name="Daum C."/>
            <person name="Ng V."/>
            <person name="Clum A."/>
            <person name="Steindorff A."/>
            <person name="Ohm R.A."/>
            <person name="Martin F."/>
            <person name="Silar P."/>
            <person name="Natvig D.O."/>
            <person name="Lalanne C."/>
            <person name="Gautier V."/>
            <person name="Ament-Velasquez S.L."/>
            <person name="Kruys A."/>
            <person name="Hutchinson M.I."/>
            <person name="Powell A.J."/>
            <person name="Barry K."/>
            <person name="Miller A.N."/>
            <person name="Grigoriev I.V."/>
            <person name="Debuchy R."/>
            <person name="Gladieux P."/>
            <person name="Hiltunen Thoren M."/>
            <person name="Johannesson H."/>
        </authorList>
    </citation>
    <scope>NUCLEOTIDE SEQUENCE</scope>
    <source>
        <strain evidence="1">CBS 955.72</strain>
    </source>
</reference>
<evidence type="ECO:0000313" key="2">
    <source>
        <dbReference type="Proteomes" id="UP001275084"/>
    </source>
</evidence>
<keyword evidence="2" id="KW-1185">Reference proteome</keyword>
<organism evidence="1 2">
    <name type="scientific">Lasiosphaeria hispida</name>
    <dbReference type="NCBI Taxonomy" id="260671"/>
    <lineage>
        <taxon>Eukaryota</taxon>
        <taxon>Fungi</taxon>
        <taxon>Dikarya</taxon>
        <taxon>Ascomycota</taxon>
        <taxon>Pezizomycotina</taxon>
        <taxon>Sordariomycetes</taxon>
        <taxon>Sordariomycetidae</taxon>
        <taxon>Sordariales</taxon>
        <taxon>Lasiosphaeriaceae</taxon>
        <taxon>Lasiosphaeria</taxon>
    </lineage>
</organism>
<proteinExistence type="predicted"/>
<dbReference type="Proteomes" id="UP001275084">
    <property type="component" value="Unassembled WGS sequence"/>
</dbReference>
<protein>
    <submittedName>
        <fullName evidence="1">Uncharacterized protein</fullName>
    </submittedName>
</protein>
<name>A0AAJ0MJC2_9PEZI</name>
<evidence type="ECO:0000313" key="1">
    <source>
        <dbReference type="EMBL" id="KAK3362611.1"/>
    </source>
</evidence>
<reference evidence="1" key="2">
    <citation type="submission" date="2023-06" db="EMBL/GenBank/DDBJ databases">
        <authorList>
            <consortium name="Lawrence Berkeley National Laboratory"/>
            <person name="Haridas S."/>
            <person name="Hensen N."/>
            <person name="Bonometti L."/>
            <person name="Westerberg I."/>
            <person name="Brannstrom I.O."/>
            <person name="Guillou S."/>
            <person name="Cros-Aarteil S."/>
            <person name="Calhoun S."/>
            <person name="Kuo A."/>
            <person name="Mondo S."/>
            <person name="Pangilinan J."/>
            <person name="Riley R."/>
            <person name="Labutti K."/>
            <person name="Andreopoulos B."/>
            <person name="Lipzen A."/>
            <person name="Chen C."/>
            <person name="Yanf M."/>
            <person name="Daum C."/>
            <person name="Ng V."/>
            <person name="Clum A."/>
            <person name="Steindorff A."/>
            <person name="Ohm R."/>
            <person name="Martin F."/>
            <person name="Silar P."/>
            <person name="Natvig D."/>
            <person name="Lalanne C."/>
            <person name="Gautier V."/>
            <person name="Ament-Velasquez S.L."/>
            <person name="Kruys A."/>
            <person name="Hutchinson M.I."/>
            <person name="Powell A.J."/>
            <person name="Barry K."/>
            <person name="Miller A.N."/>
            <person name="Grigoriev I.V."/>
            <person name="Debuchy R."/>
            <person name="Gladieux P."/>
            <person name="Thoren M.H."/>
            <person name="Johannesson H."/>
        </authorList>
    </citation>
    <scope>NUCLEOTIDE SEQUENCE</scope>
    <source>
        <strain evidence="1">CBS 955.72</strain>
    </source>
</reference>
<accession>A0AAJ0MJC2</accession>